<dbReference type="Proteomes" id="UP000198999">
    <property type="component" value="Unassembled WGS sequence"/>
</dbReference>
<feature type="region of interest" description="Disordered" evidence="1">
    <location>
        <begin position="287"/>
        <end position="307"/>
    </location>
</feature>
<sequence length="348" mass="37631">MKLLKTYTIIAFAATMILNLTSCDKVGGDFALDYEADPALLPEVSFSASATTIIEGESITFTDTSTNDPSFWTWSLVGSEFGEYTEQSPTVIYTVPGEYDVKLKVRNEYGASEVLLEDYIIVEGEPLPFVSIFRFDGNLEDTEGTNGITAVSSYGDVTYVADRNGNASSAYLAPPFPPYSQDLTIPGYKGVSGDAARSVVAWFKTGAGTGRKAIVGWGTNSPGQMFNVMLQGGQVRVEGGGCSLRTSRTDLMDDQWHHLAVTYDPADGPEVARVKVYIDGALDENLPDAPGQSFNSERREVNTDPDGIDVRIGRPAYRTDYMWVGELDDVAILDIALSPDQIGALAAE</sequence>
<feature type="compositionally biased region" description="Basic and acidic residues" evidence="1">
    <location>
        <begin position="296"/>
        <end position="307"/>
    </location>
</feature>
<dbReference type="EMBL" id="FOFN01000001">
    <property type="protein sequence ID" value="SEP99087.1"/>
    <property type="molecule type" value="Genomic_DNA"/>
</dbReference>
<feature type="domain" description="PKD" evidence="2">
    <location>
        <begin position="42"/>
        <end position="112"/>
    </location>
</feature>
<reference evidence="3 4" key="1">
    <citation type="submission" date="2016-10" db="EMBL/GenBank/DDBJ databases">
        <authorList>
            <person name="de Groot N.N."/>
        </authorList>
    </citation>
    <scope>NUCLEOTIDE SEQUENCE [LARGE SCALE GENOMIC DNA]</scope>
    <source>
        <strain evidence="3 4">DSM 21035</strain>
    </source>
</reference>
<dbReference type="SUPFAM" id="SSF49299">
    <property type="entry name" value="PKD domain"/>
    <property type="match status" value="1"/>
</dbReference>
<accession>A0A1H9CDK4</accession>
<dbReference type="PROSITE" id="PS50093">
    <property type="entry name" value="PKD"/>
    <property type="match status" value="1"/>
</dbReference>
<name>A0A1H9CDK4_9FLAO</name>
<evidence type="ECO:0000313" key="4">
    <source>
        <dbReference type="Proteomes" id="UP000198999"/>
    </source>
</evidence>
<proteinExistence type="predicted"/>
<dbReference type="InterPro" id="IPR022409">
    <property type="entry name" value="PKD/Chitinase_dom"/>
</dbReference>
<evidence type="ECO:0000259" key="2">
    <source>
        <dbReference type="PROSITE" id="PS50093"/>
    </source>
</evidence>
<dbReference type="InterPro" id="IPR013320">
    <property type="entry name" value="ConA-like_dom_sf"/>
</dbReference>
<dbReference type="Gene3D" id="2.60.120.200">
    <property type="match status" value="1"/>
</dbReference>
<dbReference type="InterPro" id="IPR000601">
    <property type="entry name" value="PKD_dom"/>
</dbReference>
<dbReference type="RefSeq" id="WP_092575904.1">
    <property type="nucleotide sequence ID" value="NZ_FOFN01000001.1"/>
</dbReference>
<gene>
    <name evidence="3" type="ORF">SAMN05421824_0874</name>
</gene>
<evidence type="ECO:0000256" key="1">
    <source>
        <dbReference type="SAM" id="MobiDB-lite"/>
    </source>
</evidence>
<dbReference type="CDD" id="cd00146">
    <property type="entry name" value="PKD"/>
    <property type="match status" value="1"/>
</dbReference>
<dbReference type="SMART" id="SM00089">
    <property type="entry name" value="PKD"/>
    <property type="match status" value="1"/>
</dbReference>
<keyword evidence="4" id="KW-1185">Reference proteome</keyword>
<dbReference type="Pfam" id="PF13385">
    <property type="entry name" value="Laminin_G_3"/>
    <property type="match status" value="1"/>
</dbReference>
<protein>
    <submittedName>
        <fullName evidence="3">PKD domain-containing protein</fullName>
    </submittedName>
</protein>
<evidence type="ECO:0000313" key="3">
    <source>
        <dbReference type="EMBL" id="SEP99087.1"/>
    </source>
</evidence>
<dbReference type="Pfam" id="PF18911">
    <property type="entry name" value="PKD_4"/>
    <property type="match status" value="1"/>
</dbReference>
<dbReference type="STRING" id="419940.SAMN05421824_0874"/>
<dbReference type="InterPro" id="IPR013783">
    <property type="entry name" value="Ig-like_fold"/>
</dbReference>
<dbReference type="GO" id="GO:0005975">
    <property type="term" value="P:carbohydrate metabolic process"/>
    <property type="evidence" value="ECO:0007669"/>
    <property type="project" value="UniProtKB-ARBA"/>
</dbReference>
<organism evidence="3 4">
    <name type="scientific">Hyunsoonleella jejuensis</name>
    <dbReference type="NCBI Taxonomy" id="419940"/>
    <lineage>
        <taxon>Bacteria</taxon>
        <taxon>Pseudomonadati</taxon>
        <taxon>Bacteroidota</taxon>
        <taxon>Flavobacteriia</taxon>
        <taxon>Flavobacteriales</taxon>
        <taxon>Flavobacteriaceae</taxon>
    </lineage>
</organism>
<dbReference type="InterPro" id="IPR035986">
    <property type="entry name" value="PKD_dom_sf"/>
</dbReference>
<dbReference type="Gene3D" id="2.60.40.10">
    <property type="entry name" value="Immunoglobulins"/>
    <property type="match status" value="1"/>
</dbReference>
<dbReference type="OrthoDB" id="1491481at2"/>
<dbReference type="SUPFAM" id="SSF49899">
    <property type="entry name" value="Concanavalin A-like lectins/glucanases"/>
    <property type="match status" value="1"/>
</dbReference>
<dbReference type="GO" id="GO:0004553">
    <property type="term" value="F:hydrolase activity, hydrolyzing O-glycosyl compounds"/>
    <property type="evidence" value="ECO:0007669"/>
    <property type="project" value="UniProtKB-ARBA"/>
</dbReference>
<dbReference type="AlphaFoldDB" id="A0A1H9CDK4"/>